<proteinExistence type="predicted"/>
<dbReference type="Pfam" id="PF07435">
    <property type="entry name" value="YycH"/>
    <property type="match status" value="1"/>
</dbReference>
<feature type="domain" description="Regulatory protein YycH" evidence="1">
    <location>
        <begin position="3"/>
        <end position="421"/>
    </location>
</feature>
<dbReference type="OrthoDB" id="2382185at2"/>
<organism evidence="2 3">
    <name type="scientific">Paenibacillus campinasensis</name>
    <dbReference type="NCBI Taxonomy" id="66347"/>
    <lineage>
        <taxon>Bacteria</taxon>
        <taxon>Bacillati</taxon>
        <taxon>Bacillota</taxon>
        <taxon>Bacilli</taxon>
        <taxon>Bacillales</taxon>
        <taxon>Paenibacillaceae</taxon>
        <taxon>Paenibacillus</taxon>
    </lineage>
</organism>
<protein>
    <recommendedName>
        <fullName evidence="1">Regulatory protein YycH domain-containing protein</fullName>
    </recommendedName>
</protein>
<dbReference type="CDD" id="cd15787">
    <property type="entry name" value="YycH_N"/>
    <property type="match status" value="1"/>
</dbReference>
<dbReference type="EMBL" id="NPBY01000059">
    <property type="protein sequence ID" value="PAD74097.1"/>
    <property type="molecule type" value="Genomic_DNA"/>
</dbReference>
<name>A0A268ELV1_9BACL</name>
<dbReference type="InterPro" id="IPR009996">
    <property type="entry name" value="YycH"/>
</dbReference>
<reference evidence="2 3" key="1">
    <citation type="submission" date="2017-07" db="EMBL/GenBank/DDBJ databases">
        <title>Isolation and whole genome analysis of endospore-forming bacteria from heroin.</title>
        <authorList>
            <person name="Kalinowski J."/>
            <person name="Ahrens B."/>
            <person name="Al-Dilaimi A."/>
            <person name="Winkler A."/>
            <person name="Wibberg D."/>
            <person name="Schleenbecker U."/>
            <person name="Ruckert C."/>
            <person name="Wolfel R."/>
            <person name="Grass G."/>
        </authorList>
    </citation>
    <scope>NUCLEOTIDE SEQUENCE [LARGE SCALE GENOMIC DNA]</scope>
    <source>
        <strain evidence="2 3">7537-G1</strain>
    </source>
</reference>
<dbReference type="Gene3D" id="3.30.310.160">
    <property type="entry name" value="YycH protein, domain 2"/>
    <property type="match status" value="1"/>
</dbReference>
<dbReference type="InterPro" id="IPR042274">
    <property type="entry name" value="YycH/YycI_2"/>
</dbReference>
<dbReference type="Proteomes" id="UP000215596">
    <property type="component" value="Unassembled WGS sequence"/>
</dbReference>
<dbReference type="RefSeq" id="WP_095266690.1">
    <property type="nucleotide sequence ID" value="NZ_NPBY01000059.1"/>
</dbReference>
<evidence type="ECO:0000259" key="1">
    <source>
        <dbReference type="Pfam" id="PF07435"/>
    </source>
</evidence>
<evidence type="ECO:0000313" key="3">
    <source>
        <dbReference type="Proteomes" id="UP000215596"/>
    </source>
</evidence>
<comment type="caution">
    <text evidence="2">The sequence shown here is derived from an EMBL/GenBank/DDBJ whole genome shotgun (WGS) entry which is preliminary data.</text>
</comment>
<dbReference type="AlphaFoldDB" id="A0A268ELV1"/>
<evidence type="ECO:0000313" key="2">
    <source>
        <dbReference type="EMBL" id="PAD74097.1"/>
    </source>
</evidence>
<sequence length="431" mass="48835">MKERLKTIVLTVLVVSSLVQSFFLIYRLPGNDSAVQSPNAYIRTEEMGTEEKAENLLYPDKMIVHMGESKHTIFYPNDTFYNLIYTRLKGRTFDSFQRRMVTNMDWEKLRSESQGIELSFDSGVPVRLLQRVMQIRPDSTFEGESINRMWLYSVEGEPKIHVLFFSTKGDAVYEAGQADLTPQDVQQLVDFGQNWMSYTLTDGGYYLPGTDMDMIRVDMPLGMYTIEQMQRSLFFDPSITRNIRERDGSQIYTDSKRSLQVDHAQSWISYTDPAAPPSGESNPGKDVLSAIDFVNQHGGWNGIFRLSWADESEDRTQVGFQQYYGGYPILNTRAFPFGVMELDLQQGTVTSYERSLLYLQDEPLAKQVVKLPGGEKLAASLEELVGEASMASIASIDPAYVPESLDDGVRLKPVWAVRLENGSIRTVAAVE</sequence>
<gene>
    <name evidence="2" type="ORF">CHH67_18495</name>
</gene>
<accession>A0A268ELV1</accession>